<evidence type="ECO:0000313" key="1">
    <source>
        <dbReference type="EMBL" id="KRY39698.1"/>
    </source>
</evidence>
<reference evidence="1 2" key="1">
    <citation type="submission" date="2015-01" db="EMBL/GenBank/DDBJ databases">
        <title>Evolution of Trichinella species and genotypes.</title>
        <authorList>
            <person name="Korhonen P.K."/>
            <person name="Edoardo P."/>
            <person name="Giuseppe L.R."/>
            <person name="Gasser R.B."/>
        </authorList>
    </citation>
    <scope>NUCLEOTIDE SEQUENCE [LARGE SCALE GENOMIC DNA]</scope>
    <source>
        <strain evidence="1">ISS3</strain>
    </source>
</reference>
<dbReference type="OrthoDB" id="10347070at2759"/>
<name>A0A0V1BSH0_TRISP</name>
<comment type="caution">
    <text evidence="1">The sequence shown here is derived from an EMBL/GenBank/DDBJ whole genome shotgun (WGS) entry which is preliminary data.</text>
</comment>
<accession>A0A0V1BSH0</accession>
<dbReference type="Proteomes" id="UP000054776">
    <property type="component" value="Unassembled WGS sequence"/>
</dbReference>
<gene>
    <name evidence="1" type="ORF">T01_11430</name>
</gene>
<organism evidence="1 2">
    <name type="scientific">Trichinella spiralis</name>
    <name type="common">Trichina worm</name>
    <dbReference type="NCBI Taxonomy" id="6334"/>
    <lineage>
        <taxon>Eukaryota</taxon>
        <taxon>Metazoa</taxon>
        <taxon>Ecdysozoa</taxon>
        <taxon>Nematoda</taxon>
        <taxon>Enoplea</taxon>
        <taxon>Dorylaimia</taxon>
        <taxon>Trichinellida</taxon>
        <taxon>Trichinellidae</taxon>
        <taxon>Trichinella</taxon>
    </lineage>
</organism>
<dbReference type="InParanoid" id="A0A0V1BSH0"/>
<protein>
    <submittedName>
        <fullName evidence="1">Uncharacterized protein</fullName>
    </submittedName>
</protein>
<dbReference type="EMBL" id="JYDH01000017">
    <property type="protein sequence ID" value="KRY39698.1"/>
    <property type="molecule type" value="Genomic_DNA"/>
</dbReference>
<keyword evidence="2" id="KW-1185">Reference proteome</keyword>
<sequence length="68" mass="7754">MQNVHSLLNSVKGIQSEIEVQKDEERMQITKPSSNGSLVVVITHLCKNYQIFNKNAQHPKAKPFPDHK</sequence>
<dbReference type="AlphaFoldDB" id="A0A0V1BSH0"/>
<evidence type="ECO:0000313" key="2">
    <source>
        <dbReference type="Proteomes" id="UP000054776"/>
    </source>
</evidence>
<proteinExistence type="predicted"/>